<keyword evidence="7 10" id="KW-1208">Phospholipid metabolism</keyword>
<dbReference type="HAMAP" id="MF_00019">
    <property type="entry name" value="PlsX"/>
    <property type="match status" value="1"/>
</dbReference>
<gene>
    <name evidence="10" type="primary">plsX</name>
    <name evidence="11" type="ORF">SADO_12608</name>
</gene>
<evidence type="ECO:0000256" key="7">
    <source>
        <dbReference type="ARBA" id="ARBA00023264"/>
    </source>
</evidence>
<dbReference type="PANTHER" id="PTHR30100">
    <property type="entry name" value="FATTY ACID/PHOSPHOLIPID SYNTHESIS PROTEIN PLSX"/>
    <property type="match status" value="1"/>
</dbReference>
<dbReference type="Proteomes" id="UP001460888">
    <property type="component" value="Unassembled WGS sequence"/>
</dbReference>
<dbReference type="PANTHER" id="PTHR30100:SF1">
    <property type="entry name" value="PHOSPHATE ACYLTRANSFERASE"/>
    <property type="match status" value="1"/>
</dbReference>
<keyword evidence="2 10" id="KW-0963">Cytoplasm</keyword>
<dbReference type="GO" id="GO:0016746">
    <property type="term" value="F:acyltransferase activity"/>
    <property type="evidence" value="ECO:0007669"/>
    <property type="project" value="UniProtKB-KW"/>
</dbReference>
<evidence type="ECO:0000256" key="2">
    <source>
        <dbReference type="ARBA" id="ARBA00022490"/>
    </source>
</evidence>
<evidence type="ECO:0000256" key="3">
    <source>
        <dbReference type="ARBA" id="ARBA00022516"/>
    </source>
</evidence>
<keyword evidence="5 10" id="KW-0443">Lipid metabolism</keyword>
<keyword evidence="11" id="KW-0012">Acyltransferase</keyword>
<accession>A0ABV2B2H5</accession>
<dbReference type="Gene3D" id="3.40.718.10">
    <property type="entry name" value="Isopropylmalate Dehydrogenase"/>
    <property type="match status" value="1"/>
</dbReference>
<name>A0ABV2B2H5_9GAMM</name>
<comment type="subunit">
    <text evidence="9 10">Homodimer. Probably interacts with PlsY.</text>
</comment>
<dbReference type="PIRSF" id="PIRSF002465">
    <property type="entry name" value="Phsphlp_syn_PlsX"/>
    <property type="match status" value="1"/>
</dbReference>
<proteinExistence type="inferred from homology"/>
<comment type="caution">
    <text evidence="11">The sequence shown here is derived from an EMBL/GenBank/DDBJ whole genome shotgun (WGS) entry which is preliminary data.</text>
</comment>
<dbReference type="InterPro" id="IPR012281">
    <property type="entry name" value="Phospholipid_synth_PlsX-like"/>
</dbReference>
<comment type="pathway">
    <text evidence="10">Lipid metabolism; phospholipid metabolism.</text>
</comment>
<keyword evidence="12" id="KW-1185">Reference proteome</keyword>
<evidence type="ECO:0000256" key="8">
    <source>
        <dbReference type="ARBA" id="ARBA00024069"/>
    </source>
</evidence>
<dbReference type="EMBL" id="APND01000004">
    <property type="protein sequence ID" value="MES1930095.1"/>
    <property type="molecule type" value="Genomic_DNA"/>
</dbReference>
<evidence type="ECO:0000256" key="1">
    <source>
        <dbReference type="ARBA" id="ARBA00001232"/>
    </source>
</evidence>
<dbReference type="Pfam" id="PF02504">
    <property type="entry name" value="FA_synthesis"/>
    <property type="match status" value="1"/>
</dbReference>
<comment type="catalytic activity">
    <reaction evidence="1 10">
        <text>a fatty acyl-[ACP] + phosphate = an acyl phosphate + holo-[ACP]</text>
        <dbReference type="Rhea" id="RHEA:42292"/>
        <dbReference type="Rhea" id="RHEA-COMP:9685"/>
        <dbReference type="Rhea" id="RHEA-COMP:14125"/>
        <dbReference type="ChEBI" id="CHEBI:43474"/>
        <dbReference type="ChEBI" id="CHEBI:59918"/>
        <dbReference type="ChEBI" id="CHEBI:64479"/>
        <dbReference type="ChEBI" id="CHEBI:138651"/>
        <dbReference type="EC" id="2.3.1.274"/>
    </reaction>
</comment>
<protein>
    <recommendedName>
        <fullName evidence="8 10">Phosphate acyltransferase</fullName>
        <ecNumber evidence="8 10">2.3.1.274</ecNumber>
    </recommendedName>
    <alternativeName>
        <fullName evidence="10">Acyl-ACP phosphotransacylase</fullName>
    </alternativeName>
    <alternativeName>
        <fullName evidence="10">Acyl-[acyl-carrier-protein]--phosphate acyltransferase</fullName>
    </alternativeName>
    <alternativeName>
        <fullName evidence="10">Phosphate-acyl-ACP acyltransferase</fullName>
    </alternativeName>
</protein>
<evidence type="ECO:0000256" key="4">
    <source>
        <dbReference type="ARBA" id="ARBA00022679"/>
    </source>
</evidence>
<reference evidence="11 12" key="1">
    <citation type="submission" date="2013-03" db="EMBL/GenBank/DDBJ databases">
        <title>Salinisphaera dokdonensis CL-ES53 Genome Sequencing.</title>
        <authorList>
            <person name="Li C."/>
            <person name="Lai Q."/>
            <person name="Shao Z."/>
        </authorList>
    </citation>
    <scope>NUCLEOTIDE SEQUENCE [LARGE SCALE GENOMIC DNA]</scope>
    <source>
        <strain evidence="11 12">CL-ES53</strain>
    </source>
</reference>
<dbReference type="EC" id="2.3.1.274" evidence="8 10"/>
<dbReference type="InterPro" id="IPR003664">
    <property type="entry name" value="FA_synthesis"/>
</dbReference>
<keyword evidence="3 10" id="KW-0444">Lipid biosynthesis</keyword>
<keyword evidence="6 10" id="KW-0594">Phospholipid biosynthesis</keyword>
<evidence type="ECO:0000256" key="10">
    <source>
        <dbReference type="HAMAP-Rule" id="MF_00019"/>
    </source>
</evidence>
<organism evidence="11 12">
    <name type="scientific">Salinisphaera dokdonensis CL-ES53</name>
    <dbReference type="NCBI Taxonomy" id="1304272"/>
    <lineage>
        <taxon>Bacteria</taxon>
        <taxon>Pseudomonadati</taxon>
        <taxon>Pseudomonadota</taxon>
        <taxon>Gammaproteobacteria</taxon>
        <taxon>Salinisphaerales</taxon>
        <taxon>Salinisphaeraceae</taxon>
        <taxon>Salinisphaera</taxon>
    </lineage>
</organism>
<evidence type="ECO:0000313" key="12">
    <source>
        <dbReference type="Proteomes" id="UP001460888"/>
    </source>
</evidence>
<comment type="similarity">
    <text evidence="10">Belongs to the PlsX family.</text>
</comment>
<evidence type="ECO:0000256" key="6">
    <source>
        <dbReference type="ARBA" id="ARBA00023209"/>
    </source>
</evidence>
<comment type="function">
    <text evidence="10">Catalyzes the reversible formation of acyl-phosphate (acyl-PO(4)) from acyl-[acyl-carrier-protein] (acyl-ACP). This enzyme utilizes acyl-ACP as fatty acyl donor, but not acyl-CoA.</text>
</comment>
<sequence length="336" mass="35793">MTRIAVDAMSGDHGAPVAVEAVMASLRAHPDLEIIVVGDADALNKEIARHRKADVGDRLTVQHAAEVVGMCESPARSLRQKKDSSMRVSINLVQQGSASACVSAGNTGALMATARFVLKTLAGIDRPAIVSPIPSRRGHTLMLDLGANAECTPEQLFQFAVMGAVLAEAVHSVDSPRVGLLNIGAEEMKGNVQIQQAGKLIGDSELNYIGFVEGDDIYIGDVDVVVCDGFVGNVALKTSEGLGKLIAQFLREEFSRNALTRTAALFAMPVLRAFRRRVDPRQYNGATFIGLQGTVIKSHGDADAVAFASAIDVARMEVEQQVPERIRTLLAHSLGE</sequence>
<evidence type="ECO:0000256" key="5">
    <source>
        <dbReference type="ARBA" id="ARBA00023098"/>
    </source>
</evidence>
<dbReference type="SUPFAM" id="SSF53659">
    <property type="entry name" value="Isocitrate/Isopropylmalate dehydrogenase-like"/>
    <property type="match status" value="1"/>
</dbReference>
<dbReference type="NCBIfam" id="TIGR00182">
    <property type="entry name" value="plsX"/>
    <property type="match status" value="1"/>
</dbReference>
<evidence type="ECO:0000313" key="11">
    <source>
        <dbReference type="EMBL" id="MES1930095.1"/>
    </source>
</evidence>
<evidence type="ECO:0000256" key="9">
    <source>
        <dbReference type="ARBA" id="ARBA00046608"/>
    </source>
</evidence>
<comment type="subcellular location">
    <subcellularLocation>
        <location evidence="10">Cytoplasm</location>
    </subcellularLocation>
    <text evidence="10">Associated with the membrane possibly through PlsY.</text>
</comment>
<keyword evidence="4 10" id="KW-0808">Transferase</keyword>
<dbReference type="RefSeq" id="WP_353111988.1">
    <property type="nucleotide sequence ID" value="NZ_APND01000004.1"/>
</dbReference>